<feature type="transmembrane region" description="Helical" evidence="1">
    <location>
        <begin position="139"/>
        <end position="162"/>
    </location>
</feature>
<proteinExistence type="predicted"/>
<feature type="transmembrane region" description="Helical" evidence="1">
    <location>
        <begin position="195"/>
        <end position="212"/>
    </location>
</feature>
<organism evidence="2">
    <name type="scientific">Cryptocercus pudacuoensis jingmenvirus</name>
    <dbReference type="NCBI Taxonomy" id="3133548"/>
    <lineage>
        <taxon>Viruses</taxon>
        <taxon>Riboviria</taxon>
        <taxon>Orthornavirae</taxon>
        <taxon>Kitrinoviricota</taxon>
        <taxon>Flasuviricetes</taxon>
        <taxon>Amarillovirales</taxon>
        <taxon>Flaviviridae</taxon>
    </lineage>
</organism>
<feature type="transmembrane region" description="Helical" evidence="1">
    <location>
        <begin position="76"/>
        <end position="95"/>
    </location>
</feature>
<reference evidence="2" key="1">
    <citation type="journal article" date="2024" name="Microb. Genom.">
        <title>The hidden RNA viruses in Blattodea (cockroach and termite).</title>
        <authorList>
            <person name="Fan J."/>
            <person name="Jiang S."/>
            <person name="Li W."/>
            <person name="Li J."/>
            <person name="Pang R."/>
            <person name="Wu H."/>
        </authorList>
    </citation>
    <scope>NUCLEOTIDE SEQUENCE</scope>
    <source>
        <strain evidence="2">CN2016</strain>
    </source>
</reference>
<keyword evidence="1" id="KW-0812">Transmembrane</keyword>
<accession>A0AAT9JFN0</accession>
<dbReference type="EMBL" id="BK067092">
    <property type="protein sequence ID" value="DBA56539.1"/>
    <property type="molecule type" value="Genomic_RNA"/>
</dbReference>
<evidence type="ECO:0000313" key="2">
    <source>
        <dbReference type="EMBL" id="DBA56539.1"/>
    </source>
</evidence>
<protein>
    <recommendedName>
        <fullName evidence="3">Polyprotein</fullName>
    </recommendedName>
</protein>
<feature type="transmembrane region" description="Helical" evidence="1">
    <location>
        <begin position="48"/>
        <end position="69"/>
    </location>
</feature>
<keyword evidence="1" id="KW-0472">Membrane</keyword>
<evidence type="ECO:0000256" key="1">
    <source>
        <dbReference type="SAM" id="Phobius"/>
    </source>
</evidence>
<sequence length="554" mass="61140">MIRMSLIRMIVSTEVWGWADQRTHMWLLPMVLGDRTLQMILDYELMPYFPFVLGVVLTVWYVLVMMVLVHVLRSRLLGMCVYTGLLVYAVLQPPVPSEIQGHVYVAPVMVLLMTFFYGLKGARGKEIRHQNPYYVEAPWLMAVDGTLLVSLVFITLGGVLLWASNGEHTVAAAYGVGVILLIMHKAPAVGSNSSALLVMFLTVAVIMMFTKFGEGFLGVVRDIFREIVVPPERVNPPVATGPGMLVMNMWKGFSLFGPRTTSGIYLLIRNVLGVIMQVAMVIDELLGPGVAIKAGLSYTLKEERKVGGAMGNFTSVWILASLVQLVVMMLYAGEMALFCNAIGGVLGVTYWILCMRPVWSGRGALSSWVKTNPGVMIATGSGPTGVRRLTAVALGAGCMLVRAVEFNSATLYWDISVMILTLVYKRLGVAALGWLSGNYSLIIIELLSRDPFAGDVDKYSMLGSNIDEVGGNSGLVDDYKFDEEKYCEVDFLDLGLLDMIGGWLKVGNVVSKEVEKEVIDWARKTKNKVIWKNKHGTEIIVNGENYWLIETCDE</sequence>
<feature type="transmembrane region" description="Helical" evidence="1">
    <location>
        <begin position="335"/>
        <end position="353"/>
    </location>
</feature>
<feature type="transmembrane region" description="Helical" evidence="1">
    <location>
        <begin position="306"/>
        <end position="329"/>
    </location>
</feature>
<keyword evidence="1" id="KW-1133">Transmembrane helix</keyword>
<name>A0AAT9JFN0_9FLAV</name>
<evidence type="ECO:0008006" key="3">
    <source>
        <dbReference type="Google" id="ProtNLM"/>
    </source>
</evidence>
<feature type="transmembrane region" description="Helical" evidence="1">
    <location>
        <begin position="101"/>
        <end position="119"/>
    </location>
</feature>